<dbReference type="InParanoid" id="A0A4W3JH24"/>
<evidence type="ECO:0000256" key="13">
    <source>
        <dbReference type="ARBA" id="ARBA00025652"/>
    </source>
</evidence>
<evidence type="ECO:0000256" key="14">
    <source>
        <dbReference type="ARBA" id="ARBA00044632"/>
    </source>
</evidence>
<dbReference type="GO" id="GO:0034039">
    <property type="term" value="F:8-oxo-7,8-dihydroguanine DNA N-glycosylase activity"/>
    <property type="evidence" value="ECO:0007669"/>
    <property type="project" value="TreeGrafter"/>
</dbReference>
<evidence type="ECO:0000256" key="4">
    <source>
        <dbReference type="ARBA" id="ARBA00010679"/>
    </source>
</evidence>
<accession>A0A4W3JH24</accession>
<dbReference type="OMA" id="RLCEAYS"/>
<dbReference type="Ensembl" id="ENSCMIT00000043373.1">
    <property type="protein sequence ID" value="ENSCMIP00000042754.1"/>
    <property type="gene ID" value="ENSCMIG00000017772.1"/>
</dbReference>
<evidence type="ECO:0000256" key="8">
    <source>
        <dbReference type="ARBA" id="ARBA00023204"/>
    </source>
</evidence>
<evidence type="ECO:0000256" key="9">
    <source>
        <dbReference type="ARBA" id="ARBA00023239"/>
    </source>
</evidence>
<dbReference type="GO" id="GO:0140078">
    <property type="term" value="F:class I DNA-(apurinic or apyrimidinic site) endonuclease activity"/>
    <property type="evidence" value="ECO:0007669"/>
    <property type="project" value="UniProtKB-EC"/>
</dbReference>
<dbReference type="Pfam" id="PF07934">
    <property type="entry name" value="OGG_N"/>
    <property type="match status" value="1"/>
</dbReference>
<dbReference type="InterPro" id="IPR023170">
    <property type="entry name" value="HhH_base_excis_C"/>
</dbReference>
<dbReference type="GO" id="GO:0006289">
    <property type="term" value="P:nucleotide-excision repair"/>
    <property type="evidence" value="ECO:0007669"/>
    <property type="project" value="InterPro"/>
</dbReference>
<evidence type="ECO:0000256" key="11">
    <source>
        <dbReference type="ARBA" id="ARBA00023268"/>
    </source>
</evidence>
<keyword evidence="6" id="KW-0227">DNA damage</keyword>
<dbReference type="PANTHER" id="PTHR10242:SF2">
    <property type="entry name" value="N-GLYCOSYLASE_DNA LYASE"/>
    <property type="match status" value="1"/>
</dbReference>
<evidence type="ECO:0000256" key="16">
    <source>
        <dbReference type="SAM" id="MobiDB-lite"/>
    </source>
</evidence>
<dbReference type="GO" id="GO:0006285">
    <property type="term" value="P:base-excision repair, AP site formation"/>
    <property type="evidence" value="ECO:0007669"/>
    <property type="project" value="TreeGrafter"/>
</dbReference>
<dbReference type="GO" id="GO:0016363">
    <property type="term" value="C:nuclear matrix"/>
    <property type="evidence" value="ECO:0007669"/>
    <property type="project" value="UniProtKB-SubCell"/>
</dbReference>
<dbReference type="Gene3D" id="3.30.310.40">
    <property type="match status" value="1"/>
</dbReference>
<dbReference type="SUPFAM" id="SSF48150">
    <property type="entry name" value="DNA-glycosylase"/>
    <property type="match status" value="1"/>
</dbReference>
<evidence type="ECO:0000256" key="6">
    <source>
        <dbReference type="ARBA" id="ARBA00022763"/>
    </source>
</evidence>
<dbReference type="InterPro" id="IPR003265">
    <property type="entry name" value="HhH-GPD_domain"/>
</dbReference>
<reference evidence="19" key="2">
    <citation type="journal article" date="2007" name="PLoS Biol.">
        <title>Survey sequencing and comparative analysis of the elephant shark (Callorhinchus milii) genome.</title>
        <authorList>
            <person name="Venkatesh B."/>
            <person name="Kirkness E.F."/>
            <person name="Loh Y.H."/>
            <person name="Halpern A.L."/>
            <person name="Lee A.P."/>
            <person name="Johnson J."/>
            <person name="Dandona N."/>
            <person name="Viswanathan L.D."/>
            <person name="Tay A."/>
            <person name="Venter J.C."/>
            <person name="Strausberg R.L."/>
            <person name="Brenner S."/>
        </authorList>
    </citation>
    <scope>NUCLEOTIDE SEQUENCE [LARGE SCALE GENOMIC DNA]</scope>
</reference>
<proteinExistence type="inferred from homology"/>
<feature type="region of interest" description="Disordered" evidence="16">
    <location>
        <begin position="74"/>
        <end position="156"/>
    </location>
</feature>
<dbReference type="Pfam" id="PF00730">
    <property type="entry name" value="HhH-GPD"/>
    <property type="match status" value="1"/>
</dbReference>
<comment type="subcellular location">
    <subcellularLocation>
        <location evidence="1">Nucleus matrix</location>
    </subcellularLocation>
    <subcellularLocation>
        <location evidence="2">Nucleus speckle</location>
    </subcellularLocation>
    <subcellularLocation>
        <location evidence="3">Nucleus</location>
        <location evidence="3">Nucleoplasm</location>
    </subcellularLocation>
</comment>
<keyword evidence="10" id="KW-0539">Nucleus</keyword>
<evidence type="ECO:0000313" key="19">
    <source>
        <dbReference type="Proteomes" id="UP000314986"/>
    </source>
</evidence>
<dbReference type="EC" id="4.2.99.18" evidence="5"/>
<dbReference type="GO" id="GO:0003684">
    <property type="term" value="F:damaged DNA binding"/>
    <property type="evidence" value="ECO:0007669"/>
    <property type="project" value="InterPro"/>
</dbReference>
<evidence type="ECO:0000256" key="1">
    <source>
        <dbReference type="ARBA" id="ARBA00004109"/>
    </source>
</evidence>
<name>A0A4W3JH24_CALMI</name>
<reference evidence="19" key="3">
    <citation type="journal article" date="2014" name="Nature">
        <title>Elephant shark genome provides unique insights into gnathostome evolution.</title>
        <authorList>
            <consortium name="International Elephant Shark Genome Sequencing Consortium"/>
            <person name="Venkatesh B."/>
            <person name="Lee A.P."/>
            <person name="Ravi V."/>
            <person name="Maurya A.K."/>
            <person name="Lian M.M."/>
            <person name="Swann J.B."/>
            <person name="Ohta Y."/>
            <person name="Flajnik M.F."/>
            <person name="Sutoh Y."/>
            <person name="Kasahara M."/>
            <person name="Hoon S."/>
            <person name="Gangu V."/>
            <person name="Roy S.W."/>
            <person name="Irimia M."/>
            <person name="Korzh V."/>
            <person name="Kondrychyn I."/>
            <person name="Lim Z.W."/>
            <person name="Tay B.H."/>
            <person name="Tohari S."/>
            <person name="Kong K.W."/>
            <person name="Ho S."/>
            <person name="Lorente-Galdos B."/>
            <person name="Quilez J."/>
            <person name="Marques-Bonet T."/>
            <person name="Raney B.J."/>
            <person name="Ingham P.W."/>
            <person name="Tay A."/>
            <person name="Hillier L.W."/>
            <person name="Minx P."/>
            <person name="Boehm T."/>
            <person name="Wilson R.K."/>
            <person name="Brenner S."/>
            <person name="Warren W.C."/>
        </authorList>
    </citation>
    <scope>NUCLEOTIDE SEQUENCE [LARGE SCALE GENOMIC DNA]</scope>
</reference>
<dbReference type="SMART" id="SM00478">
    <property type="entry name" value="ENDO3c"/>
    <property type="match status" value="1"/>
</dbReference>
<comment type="function">
    <text evidence="13">DNA repair enzyme that incises DNA at 8-oxoG residues. Excises 7,8-dihydro-8-oxoguanine and 2,6-diamino-4-hydroxy-5-N-methylformamidopyrimidine (FAPY) from damaged DNA. Has a beta-lyase activity that nicks DNA 3' to the lesion.</text>
</comment>
<feature type="domain" description="HhH-GPD" evidence="17">
    <location>
        <begin position="256"/>
        <end position="424"/>
    </location>
</feature>
<comment type="catalytic activity">
    <reaction evidence="14">
        <text>2'-deoxyribonucleotide-(2'-deoxyribose 5'-phosphate)-2'-deoxyribonucleotide-DNA = a 3'-end 2'-deoxyribonucleotide-(2,3-dehydro-2,3-deoxyribose 5'-phosphate)-DNA + a 5'-end 5'-phospho-2'-deoxyribonucleoside-DNA + H(+)</text>
        <dbReference type="Rhea" id="RHEA:66592"/>
        <dbReference type="Rhea" id="RHEA-COMP:13180"/>
        <dbReference type="Rhea" id="RHEA-COMP:16897"/>
        <dbReference type="Rhea" id="RHEA-COMP:17067"/>
        <dbReference type="ChEBI" id="CHEBI:15378"/>
        <dbReference type="ChEBI" id="CHEBI:136412"/>
        <dbReference type="ChEBI" id="CHEBI:157695"/>
        <dbReference type="ChEBI" id="CHEBI:167181"/>
        <dbReference type="EC" id="4.2.99.18"/>
    </reaction>
</comment>
<dbReference type="InterPro" id="IPR011257">
    <property type="entry name" value="DNA_glycosylase"/>
</dbReference>
<keyword evidence="9" id="KW-0456">Lyase</keyword>
<feature type="compositionally biased region" description="Polar residues" evidence="16">
    <location>
        <begin position="79"/>
        <end position="133"/>
    </location>
</feature>
<evidence type="ECO:0000256" key="12">
    <source>
        <dbReference type="ARBA" id="ARBA00023295"/>
    </source>
</evidence>
<dbReference type="FunFam" id="1.10.1670.10:FF:000005">
    <property type="entry name" value="N-glycosylase/DNA lyase OGG1"/>
    <property type="match status" value="1"/>
</dbReference>
<keyword evidence="12" id="KW-0326">Glycosidase</keyword>
<dbReference type="FunFam" id="1.10.340.30:FF:000006">
    <property type="entry name" value="N-glycosylase/DNA lyase isoform X2"/>
    <property type="match status" value="1"/>
</dbReference>
<dbReference type="Gene3D" id="1.10.340.30">
    <property type="entry name" value="Hypothetical protein, domain 2"/>
    <property type="match status" value="1"/>
</dbReference>
<dbReference type="GO" id="GO:0016607">
    <property type="term" value="C:nuclear speck"/>
    <property type="evidence" value="ECO:0007669"/>
    <property type="project" value="UniProtKB-SubCell"/>
</dbReference>
<keyword evidence="7" id="KW-0378">Hydrolase</keyword>
<dbReference type="InterPro" id="IPR052054">
    <property type="entry name" value="Oxidative_DNA_repair_enzyme"/>
</dbReference>
<evidence type="ECO:0000256" key="2">
    <source>
        <dbReference type="ARBA" id="ARBA00004324"/>
    </source>
</evidence>
<dbReference type="CDD" id="cd00056">
    <property type="entry name" value="ENDO3c"/>
    <property type="match status" value="1"/>
</dbReference>
<dbReference type="Gene3D" id="1.10.1670.10">
    <property type="entry name" value="Helix-hairpin-Helix base-excision DNA repair enzymes (C-terminal)"/>
    <property type="match status" value="1"/>
</dbReference>
<reference evidence="18" key="5">
    <citation type="submission" date="2025-09" db="UniProtKB">
        <authorList>
            <consortium name="Ensembl"/>
        </authorList>
    </citation>
    <scope>IDENTIFICATION</scope>
</reference>
<dbReference type="AlphaFoldDB" id="A0A4W3JH24"/>
<evidence type="ECO:0000256" key="7">
    <source>
        <dbReference type="ARBA" id="ARBA00022801"/>
    </source>
</evidence>
<comment type="similarity">
    <text evidence="4">Belongs to the type-1 OGG1 family.</text>
</comment>
<keyword evidence="8" id="KW-0234">DNA repair</keyword>
<dbReference type="GeneTree" id="ENSGT00640000091554"/>
<protein>
    <recommendedName>
        <fullName evidence="15">N-glycosylase/DNA lyase</fullName>
        <ecNumber evidence="5">4.2.99.18</ecNumber>
    </recommendedName>
</protein>
<reference evidence="18" key="4">
    <citation type="submission" date="2025-08" db="UniProtKB">
        <authorList>
            <consortium name="Ensembl"/>
        </authorList>
    </citation>
    <scope>IDENTIFICATION</scope>
</reference>
<evidence type="ECO:0000256" key="10">
    <source>
        <dbReference type="ARBA" id="ARBA00023242"/>
    </source>
</evidence>
<reference evidence="19" key="1">
    <citation type="journal article" date="2006" name="Science">
        <title>Ancient noncoding elements conserved in the human genome.</title>
        <authorList>
            <person name="Venkatesh B."/>
            <person name="Kirkness E.F."/>
            <person name="Loh Y.H."/>
            <person name="Halpern A.L."/>
            <person name="Lee A.P."/>
            <person name="Johnson J."/>
            <person name="Dandona N."/>
            <person name="Viswanathan L.D."/>
            <person name="Tay A."/>
            <person name="Venter J.C."/>
            <person name="Strausberg R.L."/>
            <person name="Brenner S."/>
        </authorList>
    </citation>
    <scope>NUCLEOTIDE SEQUENCE [LARGE SCALE GENOMIC DNA]</scope>
</reference>
<evidence type="ECO:0000256" key="3">
    <source>
        <dbReference type="ARBA" id="ARBA00004642"/>
    </source>
</evidence>
<organism evidence="18 19">
    <name type="scientific">Callorhinchus milii</name>
    <name type="common">Ghost shark</name>
    <dbReference type="NCBI Taxonomy" id="7868"/>
    <lineage>
        <taxon>Eukaryota</taxon>
        <taxon>Metazoa</taxon>
        <taxon>Chordata</taxon>
        <taxon>Craniata</taxon>
        <taxon>Vertebrata</taxon>
        <taxon>Chondrichthyes</taxon>
        <taxon>Holocephali</taxon>
        <taxon>Chimaeriformes</taxon>
        <taxon>Callorhinchidae</taxon>
        <taxon>Callorhinchus</taxon>
    </lineage>
</organism>
<dbReference type="PANTHER" id="PTHR10242">
    <property type="entry name" value="8-OXOGUANINE DNA GLYCOSYLASE"/>
    <property type="match status" value="1"/>
</dbReference>
<feature type="compositionally biased region" description="Basic residues" evidence="16">
    <location>
        <begin position="136"/>
        <end position="156"/>
    </location>
</feature>
<evidence type="ECO:0000256" key="15">
    <source>
        <dbReference type="ARBA" id="ARBA00073127"/>
    </source>
</evidence>
<evidence type="ECO:0000259" key="17">
    <source>
        <dbReference type="SMART" id="SM00478"/>
    </source>
</evidence>
<dbReference type="SUPFAM" id="SSF55945">
    <property type="entry name" value="TATA-box binding protein-like"/>
    <property type="match status" value="2"/>
</dbReference>
<dbReference type="InterPro" id="IPR012904">
    <property type="entry name" value="OGG_N"/>
</dbReference>
<evidence type="ECO:0000313" key="18">
    <source>
        <dbReference type="Ensembl" id="ENSCMIP00000042754.1"/>
    </source>
</evidence>
<dbReference type="STRING" id="7868.ENSCMIP00000042754"/>
<dbReference type="FunFam" id="3.30.310.40:FF:000001">
    <property type="entry name" value="N-glycosylase/DNA lyase isoform X2"/>
    <property type="match status" value="1"/>
</dbReference>
<evidence type="ECO:0000256" key="5">
    <source>
        <dbReference type="ARBA" id="ARBA00012720"/>
    </source>
</evidence>
<keyword evidence="19" id="KW-1185">Reference proteome</keyword>
<sequence>MEGDAGQRHLTLSVASADWHSIPCPQSELSLDIVLSGAQSFRWQERSCGHWTGVLAGRVWTLTQVNDRIWYRTYHRDNPSNGSPTAGNGSPTDGNGSPTDGNGSPTADNSSPTADNSSPTAGNGSPTAGNGSPTAVRKKRRKAPSTNRVGRKMKKEIKREIEAAAGMWANSRILCAVKLEPGHHGTPLSPVKQEPDTGGSREQDILTDYFQLSVSLADLYSHWSRADKNFQRVAPGFPGVRVLRQEPTECLFSFICTTNNQISRITAMIERLCQVYGERLCQLDSVTYYSFPTLASLAGTDVVERLRDLGFGYRAEFISQSARLIVEQHGSGWLQSLRTVPYEEAKRALCTLPGVGAKVADCVCLMSLDKPEAVPVDTHIWQIAKRDYAKNFGGTQKSLTNKVYRDIGDFFRSLWGPFAGWTQAVLFCSDLKKFQEHKSEQGPQSKTKRS</sequence>
<keyword evidence="11" id="KW-0511">Multifunctional enzyme</keyword>
<dbReference type="Proteomes" id="UP000314986">
    <property type="component" value="Unassembled WGS sequence"/>
</dbReference>